<evidence type="ECO:0008006" key="4">
    <source>
        <dbReference type="Google" id="ProtNLM"/>
    </source>
</evidence>
<organism evidence="2 3">
    <name type="scientific">Streptomyces wedmorensis</name>
    <dbReference type="NCBI Taxonomy" id="43759"/>
    <lineage>
        <taxon>Bacteria</taxon>
        <taxon>Bacillati</taxon>
        <taxon>Actinomycetota</taxon>
        <taxon>Actinomycetes</taxon>
        <taxon>Kitasatosporales</taxon>
        <taxon>Streptomycetaceae</taxon>
        <taxon>Streptomyces</taxon>
    </lineage>
</organism>
<protein>
    <recommendedName>
        <fullName evidence="4">Secreted protein</fullName>
    </recommendedName>
</protein>
<reference evidence="2 3" key="1">
    <citation type="submission" date="2024-09" db="EMBL/GenBank/DDBJ databases">
        <title>The Natural Products Discovery Center: Release of the First 8490 Sequenced Strains for Exploring Actinobacteria Biosynthetic Diversity.</title>
        <authorList>
            <person name="Kalkreuter E."/>
            <person name="Kautsar S.A."/>
            <person name="Yang D."/>
            <person name="Bader C.D."/>
            <person name="Teijaro C.N."/>
            <person name="Fluegel L."/>
            <person name="Davis C.M."/>
            <person name="Simpson J.R."/>
            <person name="Lauterbach L."/>
            <person name="Steele A.D."/>
            <person name="Gui C."/>
            <person name="Meng S."/>
            <person name="Li G."/>
            <person name="Viehrig K."/>
            <person name="Ye F."/>
            <person name="Su P."/>
            <person name="Kiefer A.F."/>
            <person name="Nichols A."/>
            <person name="Cepeda A.J."/>
            <person name="Yan W."/>
            <person name="Fan B."/>
            <person name="Jiang Y."/>
            <person name="Adhikari A."/>
            <person name="Zheng C.-J."/>
            <person name="Schuster L."/>
            <person name="Cowan T.M."/>
            <person name="Smanski M.J."/>
            <person name="Chevrette M.G."/>
            <person name="De Carvalho L.P.S."/>
            <person name="Shen B."/>
        </authorList>
    </citation>
    <scope>NUCLEOTIDE SEQUENCE [LARGE SCALE GENOMIC DNA]</scope>
    <source>
        <strain evidence="2 3">NPDC056472</strain>
    </source>
</reference>
<gene>
    <name evidence="2" type="ORF">ACFQ63_21715</name>
</gene>
<comment type="caution">
    <text evidence="2">The sequence shown here is derived from an EMBL/GenBank/DDBJ whole genome shotgun (WGS) entry which is preliminary data.</text>
</comment>
<feature type="signal peptide" evidence="1">
    <location>
        <begin position="1"/>
        <end position="38"/>
    </location>
</feature>
<feature type="chain" id="PRO_5045340749" description="Secreted protein" evidence="1">
    <location>
        <begin position="39"/>
        <end position="128"/>
    </location>
</feature>
<keyword evidence="3" id="KW-1185">Reference proteome</keyword>
<name>A0ABW6IXG1_STRWE</name>
<sequence length="128" mass="13496">MFHGTRTTTSPLRRLGVAAAAATLGGLAVMSGASPAAAGSNGQQIAFHDSRGIIYSVRIKGSNQNGQYVEACFNTNYTDNYLSNWWWKGPVNITGYTAGECTSGATIAYIGEVTIPTQYSGDYFPVSG</sequence>
<proteinExistence type="predicted"/>
<dbReference type="Proteomes" id="UP001600424">
    <property type="component" value="Unassembled WGS sequence"/>
</dbReference>
<accession>A0ABW6IXG1</accession>
<dbReference type="RefSeq" id="WP_386256097.1">
    <property type="nucleotide sequence ID" value="NZ_JBHTRV010000016.1"/>
</dbReference>
<evidence type="ECO:0000256" key="1">
    <source>
        <dbReference type="SAM" id="SignalP"/>
    </source>
</evidence>
<evidence type="ECO:0000313" key="2">
    <source>
        <dbReference type="EMBL" id="MFE5982318.1"/>
    </source>
</evidence>
<evidence type="ECO:0000313" key="3">
    <source>
        <dbReference type="Proteomes" id="UP001600424"/>
    </source>
</evidence>
<keyword evidence="1" id="KW-0732">Signal</keyword>
<dbReference type="EMBL" id="JBHTRV010000016">
    <property type="protein sequence ID" value="MFE5982318.1"/>
    <property type="molecule type" value="Genomic_DNA"/>
</dbReference>